<dbReference type="Gene3D" id="3.40.630.30">
    <property type="match status" value="1"/>
</dbReference>
<feature type="domain" description="N-acetyltransferase" evidence="1">
    <location>
        <begin position="24"/>
        <end position="176"/>
    </location>
</feature>
<reference evidence="2" key="2">
    <citation type="submission" date="2018-01" db="EMBL/GenBank/DDBJ databases">
        <title>FDA dAtabase for Regulatory Grade micrObial Sequences (FDA-ARGOS): Supporting development and validation of Infectious Disease Dx tests.</title>
        <authorList>
            <person name="Hoffmann M."/>
            <person name="Allard M."/>
            <person name="Evans P."/>
            <person name="Brown E."/>
            <person name="Tallon L."/>
            <person name="Sadzewicz L."/>
            <person name="Sengamalay N."/>
            <person name="Ott S."/>
            <person name="Godinez A."/>
            <person name="Nagaraj S."/>
            <person name="Vyas G."/>
            <person name="Aluvathingal J."/>
            <person name="Nadendla S."/>
            <person name="Geyer C."/>
            <person name="Sichtig H."/>
        </authorList>
    </citation>
    <scope>NUCLEOTIDE SEQUENCE</scope>
    <source>
        <strain evidence="2">ATCC 33809</strain>
    </source>
</reference>
<organism evidence="3 5">
    <name type="scientific">Vibrio fluvialis</name>
    <dbReference type="NCBI Taxonomy" id="676"/>
    <lineage>
        <taxon>Bacteria</taxon>
        <taxon>Pseudomonadati</taxon>
        <taxon>Pseudomonadota</taxon>
        <taxon>Gammaproteobacteria</taxon>
        <taxon>Vibrionales</taxon>
        <taxon>Vibrionaceae</taxon>
        <taxon>Vibrio</taxon>
    </lineage>
</organism>
<dbReference type="GO" id="GO:1990189">
    <property type="term" value="F:protein N-terminal-serine acetyltransferase activity"/>
    <property type="evidence" value="ECO:0007669"/>
    <property type="project" value="TreeGrafter"/>
</dbReference>
<reference evidence="3 5" key="3">
    <citation type="submission" date="2018-06" db="EMBL/GenBank/DDBJ databases">
        <authorList>
            <consortium name="Pathogen Informatics"/>
            <person name="Doyle S."/>
        </authorList>
    </citation>
    <scope>NUCLEOTIDE SEQUENCE [LARGE SCALE GENOMIC DNA]</scope>
    <source>
        <strain evidence="3 5">NCTC11327</strain>
    </source>
</reference>
<keyword evidence="4" id="KW-1185">Reference proteome</keyword>
<dbReference type="AlphaFoldDB" id="A0AAX2LX78"/>
<accession>A0AAX2LX78</accession>
<keyword evidence="3" id="KW-0808">Transferase</keyword>
<dbReference type="EC" id="2.3.1.-" evidence="3"/>
<gene>
    <name evidence="3" type="primary">ydaF_3</name>
    <name evidence="2" type="ORF">AL536_07380</name>
    <name evidence="3" type="ORF">NCTC11327_03506</name>
</gene>
<dbReference type="GO" id="GO:0005737">
    <property type="term" value="C:cytoplasm"/>
    <property type="evidence" value="ECO:0007669"/>
    <property type="project" value="TreeGrafter"/>
</dbReference>
<dbReference type="GO" id="GO:0008999">
    <property type="term" value="F:protein-N-terminal-alanine acetyltransferase activity"/>
    <property type="evidence" value="ECO:0007669"/>
    <property type="project" value="TreeGrafter"/>
</dbReference>
<dbReference type="EMBL" id="UHIP01000002">
    <property type="protein sequence ID" value="SUQ26644.1"/>
    <property type="molecule type" value="Genomic_DNA"/>
</dbReference>
<dbReference type="GeneID" id="29383992"/>
<dbReference type="PANTHER" id="PTHR43441:SF11">
    <property type="entry name" value="RIBOSOMAL-PROTEIN-SERINE ACETYLTRANSFERASE"/>
    <property type="match status" value="1"/>
</dbReference>
<evidence type="ECO:0000313" key="5">
    <source>
        <dbReference type="Proteomes" id="UP000254626"/>
    </source>
</evidence>
<sequence>MFTLMVDDDVQLALIEESFAPLYAQIVAKQQAYLSQWLAWPPYCRSEQDFQLFIQNMLHDYADGKVVVCAMFYRGELVGNCSLQEINRDLQKARIGYWLSQEHQGKGIVTRAVSRLIDLAFNAYQLEKVELAAASGNLASQAVAKRLGFNQEGIITRAENLNGRVVDHVVFGLTRTNAE</sequence>
<dbReference type="KEGG" id="vfl:AL536_07380"/>
<protein>
    <submittedName>
        <fullName evidence="2">N-acetyltransferase</fullName>
    </submittedName>
    <submittedName>
        <fullName evidence="3">Ribosomal-protein-serine acetyltransferase</fullName>
        <ecNumber evidence="3">2.3.1.-</ecNumber>
    </submittedName>
</protein>
<dbReference type="SUPFAM" id="SSF55729">
    <property type="entry name" value="Acyl-CoA N-acyltransferases (Nat)"/>
    <property type="match status" value="1"/>
</dbReference>
<reference evidence="4" key="1">
    <citation type="submission" date="2015-12" db="EMBL/GenBank/DDBJ databases">
        <title>FDA dAtabase for Regulatory Grade micrObial Sequences (FDA-ARGOS): Supporting development and validation of Infectious Disease Dx tests.</title>
        <authorList>
            <person name="Hoffmann M."/>
            <person name="Allard M."/>
            <person name="Evans P."/>
            <person name="Brown E."/>
            <person name="Tallon L.J."/>
            <person name="Sadzewicz L."/>
            <person name="Sengamalay N."/>
            <person name="Ott S."/>
            <person name="Godinez A."/>
            <person name="Nagaraj S."/>
            <person name="Vyas G."/>
            <person name="Aluvathingal J."/>
            <person name="Nadendla S."/>
            <person name="Geyer C."/>
            <person name="Sichtig H."/>
        </authorList>
    </citation>
    <scope>NUCLEOTIDE SEQUENCE [LARGE SCALE GENOMIC DNA]</scope>
    <source>
        <strain evidence="4">ATCC 33809</strain>
    </source>
</reference>
<dbReference type="PROSITE" id="PS51186">
    <property type="entry name" value="GNAT"/>
    <property type="match status" value="1"/>
</dbReference>
<evidence type="ECO:0000313" key="3">
    <source>
        <dbReference type="EMBL" id="SUQ26644.1"/>
    </source>
</evidence>
<evidence type="ECO:0000259" key="1">
    <source>
        <dbReference type="PROSITE" id="PS51186"/>
    </source>
</evidence>
<dbReference type="InterPro" id="IPR051908">
    <property type="entry name" value="Ribosomal_N-acetyltransferase"/>
</dbReference>
<dbReference type="InterPro" id="IPR000182">
    <property type="entry name" value="GNAT_dom"/>
</dbReference>
<dbReference type="PANTHER" id="PTHR43441">
    <property type="entry name" value="RIBOSOMAL-PROTEIN-SERINE ACETYLTRANSFERASE"/>
    <property type="match status" value="1"/>
</dbReference>
<evidence type="ECO:0000313" key="2">
    <source>
        <dbReference type="EMBL" id="AMF93264.1"/>
    </source>
</evidence>
<name>A0AAX2LX78_VIBFL</name>
<dbReference type="RefSeq" id="WP_020329597.1">
    <property type="nucleotide sequence ID" value="NZ_CABLBX010000005.1"/>
</dbReference>
<evidence type="ECO:0000313" key="4">
    <source>
        <dbReference type="Proteomes" id="UP000057088"/>
    </source>
</evidence>
<dbReference type="Proteomes" id="UP000057088">
    <property type="component" value="Chromosome 1"/>
</dbReference>
<proteinExistence type="predicted"/>
<dbReference type="Proteomes" id="UP000254626">
    <property type="component" value="Unassembled WGS sequence"/>
</dbReference>
<dbReference type="EMBL" id="CP014034">
    <property type="protein sequence ID" value="AMF93264.1"/>
    <property type="molecule type" value="Genomic_DNA"/>
</dbReference>
<keyword evidence="3" id="KW-0012">Acyltransferase</keyword>
<dbReference type="InterPro" id="IPR016181">
    <property type="entry name" value="Acyl_CoA_acyltransferase"/>
</dbReference>
<dbReference type="Pfam" id="PF13302">
    <property type="entry name" value="Acetyltransf_3"/>
    <property type="match status" value="1"/>
</dbReference>